<evidence type="ECO:0000313" key="6">
    <source>
        <dbReference type="Proteomes" id="UP000325313"/>
    </source>
</evidence>
<evidence type="ECO:0000313" key="5">
    <source>
        <dbReference type="Proteomes" id="UP000324748"/>
    </source>
</evidence>
<name>A0A5B0P185_PUCGR</name>
<organism evidence="2 6">
    <name type="scientific">Puccinia graminis f. sp. tritici</name>
    <dbReference type="NCBI Taxonomy" id="56615"/>
    <lineage>
        <taxon>Eukaryota</taxon>
        <taxon>Fungi</taxon>
        <taxon>Dikarya</taxon>
        <taxon>Basidiomycota</taxon>
        <taxon>Pucciniomycotina</taxon>
        <taxon>Pucciniomycetes</taxon>
        <taxon>Pucciniales</taxon>
        <taxon>Pucciniaceae</taxon>
        <taxon>Puccinia</taxon>
    </lineage>
</organism>
<dbReference type="EMBL" id="VSWC01000054">
    <property type="protein sequence ID" value="KAA1099683.1"/>
    <property type="molecule type" value="Genomic_DNA"/>
</dbReference>
<accession>A0A5B0P185</accession>
<feature type="compositionally biased region" description="Basic and acidic residues" evidence="1">
    <location>
        <begin position="153"/>
        <end position="165"/>
    </location>
</feature>
<evidence type="ECO:0000313" key="2">
    <source>
        <dbReference type="EMBL" id="KAA1095345.1"/>
    </source>
</evidence>
<dbReference type="EMBL" id="VSWC01000002">
    <property type="protein sequence ID" value="KAA1117720.1"/>
    <property type="molecule type" value="Genomic_DNA"/>
</dbReference>
<protein>
    <submittedName>
        <fullName evidence="2">Uncharacterized protein</fullName>
    </submittedName>
</protein>
<feature type="region of interest" description="Disordered" evidence="1">
    <location>
        <begin position="126"/>
        <end position="169"/>
    </location>
</feature>
<comment type="caution">
    <text evidence="2">The sequence shown here is derived from an EMBL/GenBank/DDBJ whole genome shotgun (WGS) entry which is preliminary data.</text>
</comment>
<reference evidence="5 6" key="1">
    <citation type="submission" date="2019-05" db="EMBL/GenBank/DDBJ databases">
        <title>Emergence of the Ug99 lineage of the wheat stem rust pathogen through somatic hybridization.</title>
        <authorList>
            <person name="Li F."/>
            <person name="Upadhyaya N.M."/>
            <person name="Sperschneider J."/>
            <person name="Matny O."/>
            <person name="Nguyen-Phuc H."/>
            <person name="Mago R."/>
            <person name="Raley C."/>
            <person name="Miller M.E."/>
            <person name="Silverstein K.A.T."/>
            <person name="Henningsen E."/>
            <person name="Hirsch C.D."/>
            <person name="Visser B."/>
            <person name="Pretorius Z.A."/>
            <person name="Steffenson B.J."/>
            <person name="Schwessinger B."/>
            <person name="Dodds P.N."/>
            <person name="Figueroa M."/>
        </authorList>
    </citation>
    <scope>NUCLEOTIDE SEQUENCE [LARGE SCALE GENOMIC DNA]</scope>
    <source>
        <strain evidence="3">21-0</strain>
        <strain evidence="2 6">Ug99</strain>
    </source>
</reference>
<sequence>MKEENFLITALLALEPKDVTTVITEEEFAVSRRNVEPVPDLWTDMERMLRRYNSPRTRRRAVPGSIQPKLPSLPRLSLRLPTKRPVTFPNLESKGRPMSAAEKSRNELLAWPKKVYDPRLFQNQEEIVPVGPKQTPLAPQSHPHGPSPSCQVGEHDGPDGNDEHPLMSLSQLIAEVDQYYRPS</sequence>
<dbReference type="Proteomes" id="UP000325313">
    <property type="component" value="Unassembled WGS sequence"/>
</dbReference>
<evidence type="ECO:0000313" key="3">
    <source>
        <dbReference type="EMBL" id="KAA1099683.1"/>
    </source>
</evidence>
<feature type="region of interest" description="Disordered" evidence="1">
    <location>
        <begin position="84"/>
        <end position="103"/>
    </location>
</feature>
<dbReference type="OrthoDB" id="2508959at2759"/>
<dbReference type="AlphaFoldDB" id="A0A5B0P185"/>
<keyword evidence="5" id="KW-1185">Reference proteome</keyword>
<dbReference type="EMBL" id="VDEP01000372">
    <property type="protein sequence ID" value="KAA1095345.1"/>
    <property type="molecule type" value="Genomic_DNA"/>
</dbReference>
<evidence type="ECO:0000256" key="1">
    <source>
        <dbReference type="SAM" id="MobiDB-lite"/>
    </source>
</evidence>
<evidence type="ECO:0000313" key="4">
    <source>
        <dbReference type="EMBL" id="KAA1117720.1"/>
    </source>
</evidence>
<proteinExistence type="predicted"/>
<gene>
    <name evidence="3" type="ORF">PGT21_017108</name>
    <name evidence="4" type="ORF">PGT21_021207</name>
    <name evidence="2" type="ORF">PGTUg99_024370</name>
</gene>
<dbReference type="Proteomes" id="UP000324748">
    <property type="component" value="Unassembled WGS sequence"/>
</dbReference>